<dbReference type="EMBL" id="LUKE01000001">
    <property type="protein sequence ID" value="KYG66156.1"/>
    <property type="molecule type" value="Genomic_DNA"/>
</dbReference>
<evidence type="ECO:0000256" key="1">
    <source>
        <dbReference type="ARBA" id="ARBA00022729"/>
    </source>
</evidence>
<gene>
    <name evidence="4" type="ORF">AZI86_03585</name>
</gene>
<feature type="domain" description="LamG-like jellyroll fold" evidence="3">
    <location>
        <begin position="233"/>
        <end position="384"/>
    </location>
</feature>
<dbReference type="Proteomes" id="UP000075320">
    <property type="component" value="Unassembled WGS sequence"/>
</dbReference>
<accession>A0A150WP71</accession>
<dbReference type="AlphaFoldDB" id="A0A150WP71"/>
<dbReference type="OrthoDB" id="9790247at2"/>
<name>A0A150WP71_BDEBC</name>
<reference evidence="4 5" key="1">
    <citation type="submission" date="2016-03" db="EMBL/GenBank/DDBJ databases">
        <authorList>
            <person name="Ploux O."/>
        </authorList>
    </citation>
    <scope>NUCLEOTIDE SEQUENCE [LARGE SCALE GENOMIC DNA]</scope>
    <source>
        <strain evidence="4 5">R0</strain>
    </source>
</reference>
<protein>
    <recommendedName>
        <fullName evidence="3">LamG-like jellyroll fold domain-containing protein</fullName>
    </recommendedName>
</protein>
<dbReference type="RefSeq" id="WP_061833722.1">
    <property type="nucleotide sequence ID" value="NZ_LUKE01000001.1"/>
</dbReference>
<evidence type="ECO:0000259" key="3">
    <source>
        <dbReference type="SMART" id="SM00560"/>
    </source>
</evidence>
<dbReference type="InterPro" id="IPR013320">
    <property type="entry name" value="ConA-like_dom_sf"/>
</dbReference>
<keyword evidence="2" id="KW-1015">Disulfide bond</keyword>
<comment type="caution">
    <text evidence="4">The sequence shown here is derived from an EMBL/GenBank/DDBJ whole genome shotgun (WGS) entry which is preliminary data.</text>
</comment>
<dbReference type="SUPFAM" id="SSF49899">
    <property type="entry name" value="Concanavalin A-like lectins/glucanases"/>
    <property type="match status" value="1"/>
</dbReference>
<sequence>MFTKTWCVSVLWGIFILNTGCSLGFFASSVDSSYQPGLEAPGDFTKTWTVGSGTSGEFTMVGDALSYTANSAELIPIGSDYNNTAIGFGSGTKSDTDWNGTNALELNAAGKTAKTGTFISRVFAANSSLNWTKLEWISGVPAGKPYPNNKAIETAYDADNIDMSGNILLLHMDETSWSGAAGEVIDSSGNGNHGLATGVSTTTNGHFAHAGNFSAGSGQYIEIADTGNFNITTTLTVEAWVYPQFIAGDETKYFGIVTKRNDYTDFNFAISYMTFGLPYPTLNIDFRQEDESDTSRFNTGIALNNNEWAHIVMTFDQGVTGERLKVYVNGVLVTGTPGSGAGGTLHIKPGAFPLRVGMLDNTFTETFRGKIDEVAMYNRVLSESEVQARYRRGSNRLKFQVQTCATPAACNGTFLGPDGTAATYYTEAAQYDIAALTSINLTGVSGNNFRYKVTMENDEGTLTPLLKSVAVTPVTYSVAKPNIAAQNGVTYKKLTSFAAITSGAGVVKFQLVKEGSAYYWNGTSWASATTSSHTNTASEINAHIAAFPSFAGTGSLRFKAFFESDDGTAKSSLTSVTVGGAR</sequence>
<dbReference type="InterPro" id="IPR006558">
    <property type="entry name" value="LamG-like"/>
</dbReference>
<dbReference type="SMART" id="SM00560">
    <property type="entry name" value="LamGL"/>
    <property type="match status" value="1"/>
</dbReference>
<organism evidence="4 5">
    <name type="scientific">Bdellovibrio bacteriovorus</name>
    <dbReference type="NCBI Taxonomy" id="959"/>
    <lineage>
        <taxon>Bacteria</taxon>
        <taxon>Pseudomonadati</taxon>
        <taxon>Bdellovibrionota</taxon>
        <taxon>Bdellovibrionia</taxon>
        <taxon>Bdellovibrionales</taxon>
        <taxon>Pseudobdellovibrionaceae</taxon>
        <taxon>Bdellovibrio</taxon>
    </lineage>
</organism>
<proteinExistence type="predicted"/>
<dbReference type="Pfam" id="PF13385">
    <property type="entry name" value="Laminin_G_3"/>
    <property type="match status" value="1"/>
</dbReference>
<dbReference type="Gene3D" id="2.60.120.200">
    <property type="match status" value="1"/>
</dbReference>
<evidence type="ECO:0000313" key="5">
    <source>
        <dbReference type="Proteomes" id="UP000075320"/>
    </source>
</evidence>
<evidence type="ECO:0000313" key="4">
    <source>
        <dbReference type="EMBL" id="KYG66156.1"/>
    </source>
</evidence>
<evidence type="ECO:0000256" key="2">
    <source>
        <dbReference type="ARBA" id="ARBA00023157"/>
    </source>
</evidence>
<keyword evidence="1" id="KW-0732">Signal</keyword>
<keyword evidence="5" id="KW-1185">Reference proteome</keyword>